<evidence type="ECO:0000256" key="1">
    <source>
        <dbReference type="SAM" id="SignalP"/>
    </source>
</evidence>
<dbReference type="AlphaFoldDB" id="A0A8S4PM52"/>
<feature type="signal peptide" evidence="1">
    <location>
        <begin position="1"/>
        <end position="31"/>
    </location>
</feature>
<keyword evidence="1" id="KW-0732">Signal</keyword>
<name>A0A8S4PM52_OWEFU</name>
<dbReference type="Proteomes" id="UP000749559">
    <property type="component" value="Unassembled WGS sequence"/>
</dbReference>
<comment type="caution">
    <text evidence="2">The sequence shown here is derived from an EMBL/GenBank/DDBJ whole genome shotgun (WGS) entry which is preliminary data.</text>
</comment>
<protein>
    <submittedName>
        <fullName evidence="2">Uncharacterized protein</fullName>
    </submittedName>
</protein>
<evidence type="ECO:0000313" key="2">
    <source>
        <dbReference type="EMBL" id="CAH1792696.1"/>
    </source>
</evidence>
<reference evidence="2" key="1">
    <citation type="submission" date="2022-03" db="EMBL/GenBank/DDBJ databases">
        <authorList>
            <person name="Martin C."/>
        </authorList>
    </citation>
    <scope>NUCLEOTIDE SEQUENCE</scope>
</reference>
<gene>
    <name evidence="2" type="ORF">OFUS_LOCUS17636</name>
</gene>
<proteinExistence type="predicted"/>
<sequence>MNLFQRKFGGVPLFVLLLAVLIFASIPQIESITSEEKTAVEKGLETGKEVLDIIKSKEFTKALTKIAASIGPFLGALGPFVSIIMAFIPMGDSAELAFMKEMMKKIDNRFNQMDSRFDEIERLVDWTKVAVNFGQIEQKILAVDAVYERLYTSAANASQKGMMFTMNYESDYQNSGLKLYHAIVNRQGTFQENLGESVMRYTKNDRKKTQEFLLGVMRLLMQAAKLEIAYLTVYKYETMAKERVEIWEENIRIVKSNFEQIDLAVTKKYHDQSEVDIKKLTADNYGISNEQFSDKLYSMLIEKYYWRNWFVVVYKAITGGDNHYVRICNGHMLFRQDGRNIVVSSMDKNELGKYGGETTLNGAQTRLDATEDGNDPLILDITTTLEVAKHYFNMIDKIGACSVISIKKSADVWYKGDSNKIAYRKFHDYLHFILFDNYK</sequence>
<feature type="chain" id="PRO_5035736545" evidence="1">
    <location>
        <begin position="32"/>
        <end position="439"/>
    </location>
</feature>
<dbReference type="OrthoDB" id="6060659at2759"/>
<dbReference type="PANTHER" id="PTHR40472">
    <property type="entry name" value="RICIN B-TYPE LECTIN DOMAIN-CONTAINING PROTEIN"/>
    <property type="match status" value="1"/>
</dbReference>
<organism evidence="2 3">
    <name type="scientific">Owenia fusiformis</name>
    <name type="common">Polychaete worm</name>
    <dbReference type="NCBI Taxonomy" id="6347"/>
    <lineage>
        <taxon>Eukaryota</taxon>
        <taxon>Metazoa</taxon>
        <taxon>Spiralia</taxon>
        <taxon>Lophotrochozoa</taxon>
        <taxon>Annelida</taxon>
        <taxon>Polychaeta</taxon>
        <taxon>Sedentaria</taxon>
        <taxon>Canalipalpata</taxon>
        <taxon>Sabellida</taxon>
        <taxon>Oweniida</taxon>
        <taxon>Oweniidae</taxon>
        <taxon>Owenia</taxon>
    </lineage>
</organism>
<dbReference type="InterPro" id="IPR039051">
    <property type="entry name" value="SE-CTX-like"/>
</dbReference>
<keyword evidence="3" id="KW-1185">Reference proteome</keyword>
<accession>A0A8S4PM52</accession>
<dbReference type="PANTHER" id="PTHR40472:SF6">
    <property type="entry name" value="RICIN B-TYPE LECTIN DOMAIN-CONTAINING PROTEIN"/>
    <property type="match status" value="1"/>
</dbReference>
<dbReference type="EMBL" id="CAIIXF020000008">
    <property type="protein sequence ID" value="CAH1792696.1"/>
    <property type="molecule type" value="Genomic_DNA"/>
</dbReference>
<evidence type="ECO:0000313" key="3">
    <source>
        <dbReference type="Proteomes" id="UP000749559"/>
    </source>
</evidence>